<name>A0AAD4RZF6_9MAGN</name>
<keyword evidence="2" id="KW-1185">Reference proteome</keyword>
<dbReference type="AlphaFoldDB" id="A0AAD4RZF6"/>
<dbReference type="Proteomes" id="UP001202328">
    <property type="component" value="Unassembled WGS sequence"/>
</dbReference>
<comment type="caution">
    <text evidence="1">The sequence shown here is derived from an EMBL/GenBank/DDBJ whole genome shotgun (WGS) entry which is preliminary data.</text>
</comment>
<accession>A0AAD4RZF6</accession>
<protein>
    <submittedName>
        <fullName evidence="1">Uncharacterized protein</fullName>
    </submittedName>
</protein>
<dbReference type="EMBL" id="JAJJMB010016464">
    <property type="protein sequence ID" value="KAI3847092.1"/>
    <property type="molecule type" value="Genomic_DNA"/>
</dbReference>
<evidence type="ECO:0000313" key="2">
    <source>
        <dbReference type="Proteomes" id="UP001202328"/>
    </source>
</evidence>
<reference evidence="1" key="1">
    <citation type="submission" date="2022-04" db="EMBL/GenBank/DDBJ databases">
        <title>A functionally conserved STORR gene fusion in Papaver species that diverged 16.8 million years ago.</title>
        <authorList>
            <person name="Catania T."/>
        </authorList>
    </citation>
    <scope>NUCLEOTIDE SEQUENCE</scope>
    <source>
        <strain evidence="1">S-188037</strain>
    </source>
</reference>
<proteinExistence type="predicted"/>
<sequence>MVRKKPCDSSKVVLRQKELNNDPPRPKHLFWNNVKDYIPQLKLTADAPLAPGFLPLKPNFMVYKSNR</sequence>
<organism evidence="1 2">
    <name type="scientific">Papaver atlanticum</name>
    <dbReference type="NCBI Taxonomy" id="357466"/>
    <lineage>
        <taxon>Eukaryota</taxon>
        <taxon>Viridiplantae</taxon>
        <taxon>Streptophyta</taxon>
        <taxon>Embryophyta</taxon>
        <taxon>Tracheophyta</taxon>
        <taxon>Spermatophyta</taxon>
        <taxon>Magnoliopsida</taxon>
        <taxon>Ranunculales</taxon>
        <taxon>Papaveraceae</taxon>
        <taxon>Papaveroideae</taxon>
        <taxon>Papaver</taxon>
    </lineage>
</organism>
<gene>
    <name evidence="1" type="ORF">MKW98_015447</name>
</gene>
<evidence type="ECO:0000313" key="1">
    <source>
        <dbReference type="EMBL" id="KAI3847092.1"/>
    </source>
</evidence>